<dbReference type="EMBL" id="JBHUDY010000001">
    <property type="protein sequence ID" value="MFD1612678.1"/>
    <property type="molecule type" value="Genomic_DNA"/>
</dbReference>
<feature type="region of interest" description="Disordered" evidence="1">
    <location>
        <begin position="1"/>
        <end position="46"/>
    </location>
</feature>
<accession>A0ABW4I5K6</accession>
<evidence type="ECO:0008006" key="4">
    <source>
        <dbReference type="Google" id="ProtNLM"/>
    </source>
</evidence>
<comment type="caution">
    <text evidence="2">The sequence shown here is derived from an EMBL/GenBank/DDBJ whole genome shotgun (WGS) entry which is preliminary data.</text>
</comment>
<keyword evidence="3" id="KW-1185">Reference proteome</keyword>
<proteinExistence type="predicted"/>
<feature type="compositionally biased region" description="Pro residues" evidence="1">
    <location>
        <begin position="12"/>
        <end position="28"/>
    </location>
</feature>
<sequence length="46" mass="4626">MATVPPDSIPETPAPDPGNVPPESPTPSPDTDVPDPGDPAHPDTLS</sequence>
<evidence type="ECO:0000256" key="1">
    <source>
        <dbReference type="SAM" id="MobiDB-lite"/>
    </source>
</evidence>
<evidence type="ECO:0000313" key="2">
    <source>
        <dbReference type="EMBL" id="MFD1612678.1"/>
    </source>
</evidence>
<name>A0ABW4I5K6_9SPHN</name>
<evidence type="ECO:0000313" key="3">
    <source>
        <dbReference type="Proteomes" id="UP001597115"/>
    </source>
</evidence>
<organism evidence="2 3">
    <name type="scientific">Sphingomonas tabacisoli</name>
    <dbReference type="NCBI Taxonomy" id="2249466"/>
    <lineage>
        <taxon>Bacteria</taxon>
        <taxon>Pseudomonadati</taxon>
        <taxon>Pseudomonadota</taxon>
        <taxon>Alphaproteobacteria</taxon>
        <taxon>Sphingomonadales</taxon>
        <taxon>Sphingomonadaceae</taxon>
        <taxon>Sphingomonas</taxon>
    </lineage>
</organism>
<protein>
    <recommendedName>
        <fullName evidence="4">Stereocilin</fullName>
    </recommendedName>
</protein>
<dbReference type="Proteomes" id="UP001597115">
    <property type="component" value="Unassembled WGS sequence"/>
</dbReference>
<dbReference type="RefSeq" id="WP_380889799.1">
    <property type="nucleotide sequence ID" value="NZ_JBHUDY010000001.1"/>
</dbReference>
<gene>
    <name evidence="2" type="ORF">ACFSCW_12785</name>
</gene>
<reference evidence="3" key="1">
    <citation type="journal article" date="2019" name="Int. J. Syst. Evol. Microbiol.">
        <title>The Global Catalogue of Microorganisms (GCM) 10K type strain sequencing project: providing services to taxonomists for standard genome sequencing and annotation.</title>
        <authorList>
            <consortium name="The Broad Institute Genomics Platform"/>
            <consortium name="The Broad Institute Genome Sequencing Center for Infectious Disease"/>
            <person name="Wu L."/>
            <person name="Ma J."/>
        </authorList>
    </citation>
    <scope>NUCLEOTIDE SEQUENCE [LARGE SCALE GENOMIC DNA]</scope>
    <source>
        <strain evidence="3">CGMCC 1.16275</strain>
    </source>
</reference>